<reference evidence="3" key="1">
    <citation type="submission" date="2022-03" db="EMBL/GenBank/DDBJ databases">
        <title>A functionally conserved STORR gene fusion in Papaver species that diverged 16.8 million years ago.</title>
        <authorList>
            <person name="Catania T."/>
        </authorList>
    </citation>
    <scope>NUCLEOTIDE SEQUENCE</scope>
    <source>
        <strain evidence="3">S-191538</strain>
    </source>
</reference>
<evidence type="ECO:0000313" key="3">
    <source>
        <dbReference type="EMBL" id="MCL7047501.1"/>
    </source>
</evidence>
<evidence type="ECO:0000259" key="2">
    <source>
        <dbReference type="Pfam" id="PF03031"/>
    </source>
</evidence>
<comment type="subcellular location">
    <subcellularLocation>
        <location evidence="1">Mitochondrion inner membrane</location>
        <topology evidence="1">Single-pass membrane protein</topology>
    </subcellularLocation>
</comment>
<sequence>TKRPYCDEFLKFCFENFHVGVWSSRKKSNVNKVVNYVMGDMKENLLFCWDASHCTETGFKVIGEWYKPLLLKELKKLWNKYEPTCRGKRGFSMNPTPYFFPSSYTRDILKDDSLGPRGGLRLYLEGLLLAGNVQKYVEQHPFGQAAITSRSPLWDFYLKVSDT</sequence>
<dbReference type="Pfam" id="PF03031">
    <property type="entry name" value="NIF"/>
    <property type="match status" value="1"/>
</dbReference>
<evidence type="ECO:0000313" key="4">
    <source>
        <dbReference type="Proteomes" id="UP001177140"/>
    </source>
</evidence>
<comment type="caution">
    <text evidence="3">The sequence shown here is derived from an EMBL/GenBank/DDBJ whole genome shotgun (WGS) entry which is preliminary data.</text>
</comment>
<dbReference type="Gene3D" id="3.40.50.1000">
    <property type="entry name" value="HAD superfamily/HAD-like"/>
    <property type="match status" value="1"/>
</dbReference>
<dbReference type="EMBL" id="JAJJMA010293618">
    <property type="protein sequence ID" value="MCL7047501.1"/>
    <property type="molecule type" value="Genomic_DNA"/>
</dbReference>
<dbReference type="InterPro" id="IPR023214">
    <property type="entry name" value="HAD_sf"/>
</dbReference>
<keyword evidence="1" id="KW-0813">Transport</keyword>
<keyword evidence="1" id="KW-0496">Mitochondrion</keyword>
<feature type="domain" description="FCP1 homology" evidence="2">
    <location>
        <begin position="2"/>
        <end position="69"/>
    </location>
</feature>
<comment type="function">
    <text evidence="1">Essential component of the TIM23 complex, a complex that mediates the translocation of transit peptide-containing proteins across the mitochondrial inner membrane.</text>
</comment>
<dbReference type="SUPFAM" id="SSF56784">
    <property type="entry name" value="HAD-like"/>
    <property type="match status" value="1"/>
</dbReference>
<evidence type="ECO:0000256" key="1">
    <source>
        <dbReference type="RuleBase" id="RU365079"/>
    </source>
</evidence>
<keyword evidence="1" id="KW-0809">Transit peptide</keyword>
<dbReference type="Proteomes" id="UP001177140">
    <property type="component" value="Unassembled WGS sequence"/>
</dbReference>
<dbReference type="AlphaFoldDB" id="A0AA41VU38"/>
<dbReference type="GO" id="GO:0005744">
    <property type="term" value="C:TIM23 mitochondrial import inner membrane translocase complex"/>
    <property type="evidence" value="ECO:0007669"/>
    <property type="project" value="UniProtKB-UniRule"/>
</dbReference>
<accession>A0AA41VU38</accession>
<dbReference type="InterPro" id="IPR036412">
    <property type="entry name" value="HAD-like_sf"/>
</dbReference>
<feature type="non-terminal residue" evidence="3">
    <location>
        <position position="163"/>
    </location>
</feature>
<feature type="non-terminal residue" evidence="3">
    <location>
        <position position="1"/>
    </location>
</feature>
<comment type="similarity">
    <text evidence="1">Belongs to the TIM50 family.</text>
</comment>
<keyword evidence="1" id="KW-0653">Protein transport</keyword>
<organism evidence="3 4">
    <name type="scientific">Papaver nudicaule</name>
    <name type="common">Iceland poppy</name>
    <dbReference type="NCBI Taxonomy" id="74823"/>
    <lineage>
        <taxon>Eukaryota</taxon>
        <taxon>Viridiplantae</taxon>
        <taxon>Streptophyta</taxon>
        <taxon>Embryophyta</taxon>
        <taxon>Tracheophyta</taxon>
        <taxon>Spermatophyta</taxon>
        <taxon>Magnoliopsida</taxon>
        <taxon>Ranunculales</taxon>
        <taxon>Papaveraceae</taxon>
        <taxon>Papaveroideae</taxon>
        <taxon>Papaver</taxon>
    </lineage>
</organism>
<keyword evidence="4" id="KW-1185">Reference proteome</keyword>
<gene>
    <name evidence="3" type="ORF">MKW94_026180</name>
</gene>
<name>A0AA41VU38_PAPNU</name>
<comment type="subunit">
    <text evidence="1">Component of the TIM23 complex.</text>
</comment>
<dbReference type="GO" id="GO:0015031">
    <property type="term" value="P:protein transport"/>
    <property type="evidence" value="ECO:0007669"/>
    <property type="project" value="UniProtKB-KW"/>
</dbReference>
<dbReference type="InterPro" id="IPR004274">
    <property type="entry name" value="FCP1_dom"/>
</dbReference>
<protein>
    <recommendedName>
        <fullName evidence="1">Mitochondrial import inner membrane translocase subunit TIM50</fullName>
    </recommendedName>
</protein>
<keyword evidence="1" id="KW-0811">Translocation</keyword>
<dbReference type="InterPro" id="IPR050365">
    <property type="entry name" value="TIM50"/>
</dbReference>
<dbReference type="PANTHER" id="PTHR12210">
    <property type="entry name" value="DULLARD PROTEIN PHOSPHATASE"/>
    <property type="match status" value="1"/>
</dbReference>
<proteinExistence type="inferred from homology"/>